<dbReference type="EMBL" id="WAAT01000050">
    <property type="protein sequence ID" value="KAB1067116.1"/>
    <property type="molecule type" value="Genomic_DNA"/>
</dbReference>
<feature type="domain" description="Secretion system C-terminal sorting" evidence="9">
    <location>
        <begin position="476"/>
        <end position="545"/>
    </location>
</feature>
<gene>
    <name evidence="10" type="ORF">F6U93_11885</name>
</gene>
<feature type="active site" description="Charge relay system" evidence="6">
    <location>
        <position position="406"/>
    </location>
</feature>
<dbReference type="PANTHER" id="PTHR43806">
    <property type="entry name" value="PEPTIDASE S8"/>
    <property type="match status" value="1"/>
</dbReference>
<dbReference type="PROSITE" id="PS00138">
    <property type="entry name" value="SUBTILASE_SER"/>
    <property type="match status" value="1"/>
</dbReference>
<feature type="domain" description="Peptidase S8/S53" evidence="8">
    <location>
        <begin position="174"/>
        <end position="452"/>
    </location>
</feature>
<dbReference type="SUPFAM" id="SSF52743">
    <property type="entry name" value="Subtilisin-like"/>
    <property type="match status" value="1"/>
</dbReference>
<dbReference type="Proteomes" id="UP000441333">
    <property type="component" value="Unassembled WGS sequence"/>
</dbReference>
<comment type="caution">
    <text evidence="10">The sequence shown here is derived from an EMBL/GenBank/DDBJ whole genome shotgun (WGS) entry which is preliminary data.</text>
</comment>
<protein>
    <submittedName>
        <fullName evidence="10">S8 family serine peptidase</fullName>
    </submittedName>
</protein>
<dbReference type="GO" id="GO:0004252">
    <property type="term" value="F:serine-type endopeptidase activity"/>
    <property type="evidence" value="ECO:0007669"/>
    <property type="project" value="UniProtKB-UniRule"/>
</dbReference>
<evidence type="ECO:0000313" key="10">
    <source>
        <dbReference type="EMBL" id="KAB1067116.1"/>
    </source>
</evidence>
<evidence type="ECO:0000256" key="6">
    <source>
        <dbReference type="PROSITE-ProRule" id="PRU01240"/>
    </source>
</evidence>
<dbReference type="Gene3D" id="3.40.50.200">
    <property type="entry name" value="Peptidase S8/S53 domain"/>
    <property type="match status" value="1"/>
</dbReference>
<dbReference type="GO" id="GO:0006508">
    <property type="term" value="P:proteolysis"/>
    <property type="evidence" value="ECO:0007669"/>
    <property type="project" value="UniProtKB-KW"/>
</dbReference>
<keyword evidence="3 7" id="KW-0732">Signal</keyword>
<evidence type="ECO:0000259" key="8">
    <source>
        <dbReference type="Pfam" id="PF00082"/>
    </source>
</evidence>
<comment type="similarity">
    <text evidence="1 6">Belongs to the peptidase S8 family.</text>
</comment>
<evidence type="ECO:0000256" key="5">
    <source>
        <dbReference type="ARBA" id="ARBA00022825"/>
    </source>
</evidence>
<dbReference type="PIRSF" id="PIRSF037903">
    <property type="entry name" value="Subtilisin_rel_GFO_2223"/>
    <property type="match status" value="1"/>
</dbReference>
<keyword evidence="2 6" id="KW-0645">Protease</keyword>
<name>A0A6N6MDU7_9FLAO</name>
<sequence length="547" mass="59531">MKKQLLCLGFLLLQCLVFSQVEDAWVYFIDKENVTAALNNPISILTQKAIDRKQKDGVAIDYRDVPVNEQYITVLKSATGISVLAKSKWFNAVHIRGSKTAIDNLRSNATLSFIDYIDFADKSLNAKYATRSKIAQVTDKFSLENSNSDFVYGNTQNQVEMIAAHQLHQDDFTGEGISIAVLDAAFTNVNTMNAFERLRTAGNLKDGYDFVDRTHDVYAYAPGAGSISHGTQVLSSMAAYVQDEYVGTAPDATYYLFRTEDGNDENPVEESYWVEAAERADSLGVDIINTSLGYKDYSPNYPNYSYSNAEMNGNTAFITKGSNIAFEKGLLLVTSAGNSGSSGVGAPADSPVVLSVGAVDASENYVSFSSVGSANQPSQKPDVVARGYRAYLIDRNDAIVQNNGTSFSGPIMAGGVACLMQALPDKSHEDILALVRASGSQFNSPDNQLGYGVPNLYQAFQKGLSNTEFNNLSFKIYPNPVISTLFITFDSGSSEAQLKLYNTLGVLVLDTVVNNKNGVSLSHLPEGLYLGEIHLENEKSSFKIIKK</sequence>
<evidence type="ECO:0000256" key="4">
    <source>
        <dbReference type="ARBA" id="ARBA00022801"/>
    </source>
</evidence>
<dbReference type="RefSeq" id="WP_150940086.1">
    <property type="nucleotide sequence ID" value="NZ_WAAT01000050.1"/>
</dbReference>
<dbReference type="PRINTS" id="PR00723">
    <property type="entry name" value="SUBTILISIN"/>
</dbReference>
<evidence type="ECO:0000256" key="2">
    <source>
        <dbReference type="ARBA" id="ARBA00022670"/>
    </source>
</evidence>
<dbReference type="AlphaFoldDB" id="A0A6N6MDU7"/>
<feature type="signal peptide" evidence="7">
    <location>
        <begin position="1"/>
        <end position="23"/>
    </location>
</feature>
<dbReference type="PROSITE" id="PS51892">
    <property type="entry name" value="SUBTILASE"/>
    <property type="match status" value="1"/>
</dbReference>
<proteinExistence type="inferred from homology"/>
<evidence type="ECO:0000256" key="7">
    <source>
        <dbReference type="SAM" id="SignalP"/>
    </source>
</evidence>
<dbReference type="InterPro" id="IPR017317">
    <property type="entry name" value="Pept_S8_subtilisin_bacteroid-2"/>
</dbReference>
<dbReference type="InterPro" id="IPR015500">
    <property type="entry name" value="Peptidase_S8_subtilisin-rel"/>
</dbReference>
<feature type="chain" id="PRO_5026928692" evidence="7">
    <location>
        <begin position="24"/>
        <end position="547"/>
    </location>
</feature>
<dbReference type="Pfam" id="PF00082">
    <property type="entry name" value="Peptidase_S8"/>
    <property type="match status" value="1"/>
</dbReference>
<dbReference type="NCBIfam" id="TIGR04183">
    <property type="entry name" value="Por_Secre_tail"/>
    <property type="match status" value="1"/>
</dbReference>
<keyword evidence="5 6" id="KW-0720">Serine protease</keyword>
<evidence type="ECO:0000313" key="11">
    <source>
        <dbReference type="Proteomes" id="UP000441333"/>
    </source>
</evidence>
<keyword evidence="11" id="KW-1185">Reference proteome</keyword>
<accession>A0A6N6MDU7</accession>
<dbReference type="InterPro" id="IPR050131">
    <property type="entry name" value="Peptidase_S8_subtilisin-like"/>
</dbReference>
<evidence type="ECO:0000256" key="3">
    <source>
        <dbReference type="ARBA" id="ARBA00022729"/>
    </source>
</evidence>
<dbReference type="InterPro" id="IPR036852">
    <property type="entry name" value="Peptidase_S8/S53_dom_sf"/>
</dbReference>
<feature type="active site" description="Charge relay system" evidence="6">
    <location>
        <position position="229"/>
    </location>
</feature>
<dbReference type="InterPro" id="IPR026444">
    <property type="entry name" value="Secre_tail"/>
</dbReference>
<organism evidence="10 11">
    <name type="scientific">Pseudotamlana haliotis</name>
    <dbReference type="NCBI Taxonomy" id="2614804"/>
    <lineage>
        <taxon>Bacteria</taxon>
        <taxon>Pseudomonadati</taxon>
        <taxon>Bacteroidota</taxon>
        <taxon>Flavobacteriia</taxon>
        <taxon>Flavobacteriales</taxon>
        <taxon>Flavobacteriaceae</taxon>
        <taxon>Pseudotamlana</taxon>
    </lineage>
</organism>
<keyword evidence="4 6" id="KW-0378">Hydrolase</keyword>
<dbReference type="Pfam" id="PF18962">
    <property type="entry name" value="Por_Secre_tail"/>
    <property type="match status" value="1"/>
</dbReference>
<evidence type="ECO:0000259" key="9">
    <source>
        <dbReference type="Pfam" id="PF18962"/>
    </source>
</evidence>
<reference evidence="10 11" key="1">
    <citation type="submission" date="2019-09" db="EMBL/GenBank/DDBJ databases">
        <authorList>
            <person name="Cao W.R."/>
        </authorList>
    </citation>
    <scope>NUCLEOTIDE SEQUENCE [LARGE SCALE GENOMIC DNA]</scope>
    <source>
        <strain evidence="10 11">B1N29</strain>
    </source>
</reference>
<dbReference type="PANTHER" id="PTHR43806:SF67">
    <property type="entry name" value="EGF-LIKE DOMAIN-CONTAINING PROTEIN"/>
    <property type="match status" value="1"/>
</dbReference>
<dbReference type="InterPro" id="IPR023828">
    <property type="entry name" value="Peptidase_S8_Ser-AS"/>
</dbReference>
<evidence type="ECO:0000256" key="1">
    <source>
        <dbReference type="ARBA" id="ARBA00011073"/>
    </source>
</evidence>
<feature type="active site" description="Charge relay system" evidence="6">
    <location>
        <position position="183"/>
    </location>
</feature>
<dbReference type="InterPro" id="IPR000209">
    <property type="entry name" value="Peptidase_S8/S53_dom"/>
</dbReference>